<sequence length="137" mass="15727">MAAHTETPPSNQLLRCVKQLELRMTFRRNSKVRNLGTLLCSLCYHTANGCPHARRSSEFILFTEIIARIQLSSAPKRNLFIIIFFQNLACFFCSKNLVPFFLRQALSLLYQKKMPCQAFPSSLLPEPKVKLFFIGKA</sequence>
<organism evidence="1 2">
    <name type="scientific">Araneus ventricosus</name>
    <name type="common">Orbweaver spider</name>
    <name type="synonym">Epeira ventricosa</name>
    <dbReference type="NCBI Taxonomy" id="182803"/>
    <lineage>
        <taxon>Eukaryota</taxon>
        <taxon>Metazoa</taxon>
        <taxon>Ecdysozoa</taxon>
        <taxon>Arthropoda</taxon>
        <taxon>Chelicerata</taxon>
        <taxon>Arachnida</taxon>
        <taxon>Araneae</taxon>
        <taxon>Araneomorphae</taxon>
        <taxon>Entelegynae</taxon>
        <taxon>Araneoidea</taxon>
        <taxon>Araneidae</taxon>
        <taxon>Araneus</taxon>
    </lineage>
</organism>
<dbReference type="EMBL" id="BGPR01000718">
    <property type="protein sequence ID" value="GBM32822.1"/>
    <property type="molecule type" value="Genomic_DNA"/>
</dbReference>
<dbReference type="AlphaFoldDB" id="A0A4Y2EU87"/>
<reference evidence="1 2" key="1">
    <citation type="journal article" date="2019" name="Sci. Rep.">
        <title>Orb-weaving spider Araneus ventricosus genome elucidates the spidroin gene catalogue.</title>
        <authorList>
            <person name="Kono N."/>
            <person name="Nakamura H."/>
            <person name="Ohtoshi R."/>
            <person name="Moran D.A.P."/>
            <person name="Shinohara A."/>
            <person name="Yoshida Y."/>
            <person name="Fujiwara M."/>
            <person name="Mori M."/>
            <person name="Tomita M."/>
            <person name="Arakawa K."/>
        </authorList>
    </citation>
    <scope>NUCLEOTIDE SEQUENCE [LARGE SCALE GENOMIC DNA]</scope>
</reference>
<dbReference type="Proteomes" id="UP000499080">
    <property type="component" value="Unassembled WGS sequence"/>
</dbReference>
<comment type="caution">
    <text evidence="1">The sequence shown here is derived from an EMBL/GenBank/DDBJ whole genome shotgun (WGS) entry which is preliminary data.</text>
</comment>
<gene>
    <name evidence="1" type="ORF">AVEN_216527_1</name>
</gene>
<protein>
    <submittedName>
        <fullName evidence="1">Uncharacterized protein</fullName>
    </submittedName>
</protein>
<name>A0A4Y2EU87_ARAVE</name>
<accession>A0A4Y2EU87</accession>
<evidence type="ECO:0000313" key="2">
    <source>
        <dbReference type="Proteomes" id="UP000499080"/>
    </source>
</evidence>
<proteinExistence type="predicted"/>
<evidence type="ECO:0000313" key="1">
    <source>
        <dbReference type="EMBL" id="GBM32822.1"/>
    </source>
</evidence>
<keyword evidence="2" id="KW-1185">Reference proteome</keyword>